<evidence type="ECO:0000313" key="6">
    <source>
        <dbReference type="Proteomes" id="UP000620124"/>
    </source>
</evidence>
<dbReference type="InterPro" id="IPR040079">
    <property type="entry name" value="Glutathione_S-Trfase"/>
</dbReference>
<dbReference type="InterPro" id="IPR036282">
    <property type="entry name" value="Glutathione-S-Trfase_C_sf"/>
</dbReference>
<feature type="domain" description="Glutathione S-transferase C-terminal" evidence="4">
    <location>
        <begin position="647"/>
        <end position="726"/>
    </location>
</feature>
<dbReference type="InterPro" id="IPR004045">
    <property type="entry name" value="Glutathione_S-Trfase_N"/>
</dbReference>
<reference evidence="5" key="1">
    <citation type="submission" date="2020-05" db="EMBL/GenBank/DDBJ databases">
        <title>Mycena genomes resolve the evolution of fungal bioluminescence.</title>
        <authorList>
            <person name="Tsai I.J."/>
        </authorList>
    </citation>
    <scope>NUCLEOTIDE SEQUENCE</scope>
    <source>
        <strain evidence="5">CCC161011</strain>
    </source>
</reference>
<name>A0A8H6YNN8_9AGAR</name>
<keyword evidence="6" id="KW-1185">Reference proteome</keyword>
<dbReference type="AlphaFoldDB" id="A0A8H6YNN8"/>
<dbReference type="SFLD" id="SFLDS00019">
    <property type="entry name" value="Glutathione_Transferase_(cytos"/>
    <property type="match status" value="1"/>
</dbReference>
<dbReference type="Gene3D" id="3.40.30.10">
    <property type="entry name" value="Glutaredoxin"/>
    <property type="match status" value="1"/>
</dbReference>
<dbReference type="InterPro" id="IPR004046">
    <property type="entry name" value="GST_C"/>
</dbReference>
<dbReference type="SUPFAM" id="SSF52833">
    <property type="entry name" value="Thioredoxin-like"/>
    <property type="match status" value="1"/>
</dbReference>
<dbReference type="Pfam" id="PF14497">
    <property type="entry name" value="GST_C_3"/>
    <property type="match status" value="1"/>
</dbReference>
<evidence type="ECO:0000259" key="3">
    <source>
        <dbReference type="Pfam" id="PF02798"/>
    </source>
</evidence>
<dbReference type="InterPro" id="IPR036249">
    <property type="entry name" value="Thioredoxin-like_sf"/>
</dbReference>
<dbReference type="Gene3D" id="3.80.10.10">
    <property type="entry name" value="Ribonuclease Inhibitor"/>
    <property type="match status" value="1"/>
</dbReference>
<evidence type="ECO:0000256" key="1">
    <source>
        <dbReference type="ARBA" id="ARBA00007409"/>
    </source>
</evidence>
<proteinExistence type="inferred from homology"/>
<sequence length="745" mass="82407">MKKVKRGGRKTNPPSKRDINLSPNLSYDVSDIPPELWAAIATFAPRQSLARLCAASHEFYSKFSPLLYGTIIDPPLTAAQSSALIQTLSEPRTPFGRPHLAEEVQQLSLTGSHDTDTVKAQKKITTDLLRNMYRLIPGADSSSGSILRVLHWDLAAGLDELGTILGAPGHFPNLKELYVFTRGTNKNFNFIQIRGLEVLGLTLTLSLYDKHYEDGLHGDKLCYKLAEAMQMLPSSSPLLHTLRFKLQIVPVLTTLDLSVKAEHEDPEFSLEFSRDADFSAFLASNTSLLNLTLCAPGTKLENNVAVLPRLRSFDGSFEDSVVICGRQRPLEKLVITFVHPIWSDDLFPTFHVVPLTGHLSLTKLQVLAVNDDGSAVKITNELSPASLAQLVSSFPNLTDLDVCISERMGGKCRTLKTPVTKPFPPSDYITQITLFLPSLPQLAWIEISLLGDHIFPEDNEDIILDSAEIEADYRFFVNRQSGSPQVILDNTLFLVSEPPPHPSSTTPLPAIEFYGSWRKSTSPYEIKTYKRDPKTHFAAPELKAVHPLGKSPVVTIGDMALAESALIVEYLCEHFGPSLIPTKWKAGSEGKAGGETEEYMRYRYFMHYCEGSLMSLLLVSLVANNIKTAPVPFFIRPVTSQISGKISKGYLDPNFTTHFTFLEEQLASAPNGGPYLCGEKLTGADIMMSFPVMVVTSDMGDRGPANMNKETFPKLFAYAEALKKSESYKRAVDKIVSLEGEYTLI</sequence>
<gene>
    <name evidence="5" type="ORF">MVEN_00582100</name>
</gene>
<comment type="caution">
    <text evidence="5">The sequence shown here is derived from an EMBL/GenBank/DDBJ whole genome shotgun (WGS) entry which is preliminary data.</text>
</comment>
<dbReference type="CDD" id="cd03046">
    <property type="entry name" value="GST_N_GTT1_like"/>
    <property type="match status" value="1"/>
</dbReference>
<keyword evidence="5" id="KW-0808">Transferase</keyword>
<protein>
    <submittedName>
        <fullName evidence="5">Glutathione S-transferase</fullName>
    </submittedName>
</protein>
<dbReference type="PANTHER" id="PTHR44051">
    <property type="entry name" value="GLUTATHIONE S-TRANSFERASE-RELATED"/>
    <property type="match status" value="1"/>
</dbReference>
<evidence type="ECO:0000313" key="5">
    <source>
        <dbReference type="EMBL" id="KAF7362354.1"/>
    </source>
</evidence>
<evidence type="ECO:0000256" key="2">
    <source>
        <dbReference type="SAM" id="MobiDB-lite"/>
    </source>
</evidence>
<dbReference type="Pfam" id="PF02798">
    <property type="entry name" value="GST_N"/>
    <property type="match status" value="1"/>
</dbReference>
<evidence type="ECO:0000259" key="4">
    <source>
        <dbReference type="Pfam" id="PF14497"/>
    </source>
</evidence>
<dbReference type="GO" id="GO:0016740">
    <property type="term" value="F:transferase activity"/>
    <property type="evidence" value="ECO:0007669"/>
    <property type="project" value="UniProtKB-KW"/>
</dbReference>
<dbReference type="InterPro" id="IPR032675">
    <property type="entry name" value="LRR_dom_sf"/>
</dbReference>
<dbReference type="OrthoDB" id="3000303at2759"/>
<dbReference type="PANTHER" id="PTHR44051:SF9">
    <property type="entry name" value="GLUTATHIONE S-TRANSFERASE 1"/>
    <property type="match status" value="1"/>
</dbReference>
<comment type="similarity">
    <text evidence="1">Belongs to the GST superfamily.</text>
</comment>
<feature type="domain" description="GST N-terminal" evidence="3">
    <location>
        <begin position="523"/>
        <end position="571"/>
    </location>
</feature>
<dbReference type="SUPFAM" id="SSF47616">
    <property type="entry name" value="GST C-terminal domain-like"/>
    <property type="match status" value="1"/>
</dbReference>
<accession>A0A8H6YNN8</accession>
<dbReference type="EMBL" id="JACAZI010000004">
    <property type="protein sequence ID" value="KAF7362354.1"/>
    <property type="molecule type" value="Genomic_DNA"/>
</dbReference>
<organism evidence="5 6">
    <name type="scientific">Mycena venus</name>
    <dbReference type="NCBI Taxonomy" id="2733690"/>
    <lineage>
        <taxon>Eukaryota</taxon>
        <taxon>Fungi</taxon>
        <taxon>Dikarya</taxon>
        <taxon>Basidiomycota</taxon>
        <taxon>Agaricomycotina</taxon>
        <taxon>Agaricomycetes</taxon>
        <taxon>Agaricomycetidae</taxon>
        <taxon>Agaricales</taxon>
        <taxon>Marasmiineae</taxon>
        <taxon>Mycenaceae</taxon>
        <taxon>Mycena</taxon>
    </lineage>
</organism>
<dbReference type="Proteomes" id="UP000620124">
    <property type="component" value="Unassembled WGS sequence"/>
</dbReference>
<dbReference type="Gene3D" id="1.20.1050.10">
    <property type="match status" value="1"/>
</dbReference>
<feature type="region of interest" description="Disordered" evidence="2">
    <location>
        <begin position="1"/>
        <end position="23"/>
    </location>
</feature>